<organism evidence="3 4">
    <name type="scientific">Salinicola corii</name>
    <dbReference type="NCBI Taxonomy" id="2606937"/>
    <lineage>
        <taxon>Bacteria</taxon>
        <taxon>Pseudomonadati</taxon>
        <taxon>Pseudomonadota</taxon>
        <taxon>Gammaproteobacteria</taxon>
        <taxon>Oceanospirillales</taxon>
        <taxon>Halomonadaceae</taxon>
        <taxon>Salinicola</taxon>
    </lineage>
</organism>
<dbReference type="Pfam" id="PF02036">
    <property type="entry name" value="SCP2"/>
    <property type="match status" value="1"/>
</dbReference>
<dbReference type="InterPro" id="IPR003033">
    <property type="entry name" value="SCP2_sterol-bd_dom"/>
</dbReference>
<comment type="caution">
    <text evidence="3">The sequence shown here is derived from an EMBL/GenBank/DDBJ whole genome shotgun (WGS) entry which is preliminary data.</text>
</comment>
<gene>
    <name evidence="1" type="primary">ubiJ</name>
    <name evidence="3" type="ORF">F0A16_06305</name>
</gene>
<evidence type="ECO:0000313" key="4">
    <source>
        <dbReference type="Proteomes" id="UP000466024"/>
    </source>
</evidence>
<keyword evidence="1" id="KW-0963">Cytoplasm</keyword>
<dbReference type="Proteomes" id="UP000466024">
    <property type="component" value="Unassembled WGS sequence"/>
</dbReference>
<comment type="subcellular location">
    <subcellularLocation>
        <location evidence="1">Cytoplasm</location>
    </subcellularLocation>
</comment>
<dbReference type="GO" id="GO:0006744">
    <property type="term" value="P:ubiquinone biosynthetic process"/>
    <property type="evidence" value="ECO:0007669"/>
    <property type="project" value="UniProtKB-UniRule"/>
</dbReference>
<feature type="domain" description="SCP2" evidence="2">
    <location>
        <begin position="14"/>
        <end position="113"/>
    </location>
</feature>
<proteinExistence type="inferred from homology"/>
<name>A0A640WHU0_9GAMM</name>
<comment type="function">
    <text evidence="1">Required for ubiquinone (coenzyme Q) biosynthesis. Binds hydrophobic ubiquinone biosynthetic intermediates via its SCP2 domain and is essential for the stability of the Ubi complex. May constitute a docking platform where Ubi enzymes assemble and access their SCP2-bound polyprenyl substrates.</text>
</comment>
<dbReference type="UniPathway" id="UPA00232"/>
<comment type="pathway">
    <text evidence="1">Cofactor biosynthesis; ubiquinone biosynthesis.</text>
</comment>
<dbReference type="HAMAP" id="MF_02215">
    <property type="entry name" value="UbiJ"/>
    <property type="match status" value="1"/>
</dbReference>
<protein>
    <recommendedName>
        <fullName evidence="1">Ubiquinone biosynthesis accessory factor UbiJ</fullName>
    </recommendedName>
</protein>
<evidence type="ECO:0000256" key="1">
    <source>
        <dbReference type="HAMAP-Rule" id="MF_02215"/>
    </source>
</evidence>
<keyword evidence="1" id="KW-0831">Ubiquinone biosynthesis</keyword>
<dbReference type="RefSeq" id="WP_149434514.1">
    <property type="nucleotide sequence ID" value="NZ_VTPX01000002.1"/>
</dbReference>
<evidence type="ECO:0000313" key="3">
    <source>
        <dbReference type="EMBL" id="KAA0019922.1"/>
    </source>
</evidence>
<reference evidence="3 4" key="1">
    <citation type="submission" date="2019-08" db="EMBL/GenBank/DDBJ databases">
        <title>Bioinformatics analysis of the strain L3 and L5.</title>
        <authorList>
            <person name="Li X."/>
        </authorList>
    </citation>
    <scope>NUCLEOTIDE SEQUENCE [LARGE SCALE GENOMIC DNA]</scope>
    <source>
        <strain evidence="3 4">L3</strain>
    </source>
</reference>
<dbReference type="PANTHER" id="PTHR38693:SF1">
    <property type="entry name" value="UBIQUINONE BIOSYNTHESIS ACCESSORY FACTOR UBIJ"/>
    <property type="match status" value="1"/>
</dbReference>
<accession>A0A640WHU0</accession>
<keyword evidence="4" id="KW-1185">Reference proteome</keyword>
<evidence type="ECO:0000259" key="2">
    <source>
        <dbReference type="Pfam" id="PF02036"/>
    </source>
</evidence>
<comment type="similarity">
    <text evidence="1">Belongs to the UbiJ family.</text>
</comment>
<dbReference type="PANTHER" id="PTHR38693">
    <property type="entry name" value="UBIQUINONE BIOSYNTHESIS PROTEIN UBIJ"/>
    <property type="match status" value="1"/>
</dbReference>
<sequence>MVETFALVALERSLNTLLRRDPASPARLAALAGHTLRLVFADARLGLRVAFHDDGVTLGRVHDWHDADDLEITVTRDVLTRLLAGDSPERLLFSGQLPVTGRTGLLSPIQTLFMDLDIDWEDALSRIMGSGTAHGVANGIRHLDRQARFLANEWQQDMRDYLFEERRWLAGRDQFAVARDHLTELQQSVDRVEARVARLQRRRESHS</sequence>
<dbReference type="GO" id="GO:0005737">
    <property type="term" value="C:cytoplasm"/>
    <property type="evidence" value="ECO:0007669"/>
    <property type="project" value="UniProtKB-SubCell"/>
</dbReference>
<dbReference type="InterPro" id="IPR038989">
    <property type="entry name" value="UbiJ"/>
</dbReference>
<dbReference type="InterPro" id="IPR036527">
    <property type="entry name" value="SCP2_sterol-bd_dom_sf"/>
</dbReference>
<dbReference type="SUPFAM" id="SSF55718">
    <property type="entry name" value="SCP-like"/>
    <property type="match status" value="1"/>
</dbReference>
<dbReference type="AlphaFoldDB" id="A0A640WHU0"/>
<dbReference type="EMBL" id="VTPX01000002">
    <property type="protein sequence ID" value="KAA0019922.1"/>
    <property type="molecule type" value="Genomic_DNA"/>
</dbReference>